<keyword evidence="1" id="KW-1133">Transmembrane helix</keyword>
<dbReference type="STRING" id="571933.SAMN05216362_1287"/>
<feature type="transmembrane region" description="Helical" evidence="1">
    <location>
        <begin position="184"/>
        <end position="203"/>
    </location>
</feature>
<dbReference type="OrthoDB" id="1795989at2"/>
<proteinExistence type="predicted"/>
<gene>
    <name evidence="2" type="ORF">SAMN05216362_1287</name>
</gene>
<feature type="transmembrane region" description="Helical" evidence="1">
    <location>
        <begin position="146"/>
        <end position="172"/>
    </location>
</feature>
<keyword evidence="1" id="KW-0812">Transmembrane</keyword>
<organism evidence="2 3">
    <name type="scientific">Piscibacillus halophilus</name>
    <dbReference type="NCBI Taxonomy" id="571933"/>
    <lineage>
        <taxon>Bacteria</taxon>
        <taxon>Bacillati</taxon>
        <taxon>Bacillota</taxon>
        <taxon>Bacilli</taxon>
        <taxon>Bacillales</taxon>
        <taxon>Bacillaceae</taxon>
        <taxon>Piscibacillus</taxon>
    </lineage>
</organism>
<feature type="transmembrane region" description="Helical" evidence="1">
    <location>
        <begin position="26"/>
        <end position="47"/>
    </location>
</feature>
<accession>A0A1H9J0V3</accession>
<keyword evidence="1" id="KW-0472">Membrane</keyword>
<dbReference type="Proteomes" id="UP000199427">
    <property type="component" value="Unassembled WGS sequence"/>
</dbReference>
<protein>
    <recommendedName>
        <fullName evidence="4">ABC-2 family transporter protein</fullName>
    </recommendedName>
</protein>
<dbReference type="AlphaFoldDB" id="A0A1H9J0V3"/>
<feature type="transmembrane region" description="Helical" evidence="1">
    <location>
        <begin position="215"/>
        <end position="236"/>
    </location>
</feature>
<feature type="transmembrane region" description="Helical" evidence="1">
    <location>
        <begin position="103"/>
        <end position="126"/>
    </location>
</feature>
<dbReference type="EMBL" id="FOES01000028">
    <property type="protein sequence ID" value="SEQ80389.1"/>
    <property type="molecule type" value="Genomic_DNA"/>
</dbReference>
<evidence type="ECO:0008006" key="4">
    <source>
        <dbReference type="Google" id="ProtNLM"/>
    </source>
</evidence>
<sequence>MSLSHPDLWSVVNKQFKYKWMSYKSVFQGLMIAQIIAMVFSLFGVASSSMGFGFIDLNIQYITGDFVFFFTCLWAFFISVALDRNENRLADQIFVTNSWSRHLANVVFIVIANMIGTITVVTASFFVKMIHIWIFGIDGFIFFGEYTLPGMLIFFIITFFYLILFSSLGYLIGSIMRQGKLIKFGVVLFVGGPLIFTDNSYLIPLFQFFGDESSVIWFILKILLTSMLAIGLTTLVSRRLEVQ</sequence>
<evidence type="ECO:0000313" key="3">
    <source>
        <dbReference type="Proteomes" id="UP000199427"/>
    </source>
</evidence>
<feature type="transmembrane region" description="Helical" evidence="1">
    <location>
        <begin position="59"/>
        <end position="82"/>
    </location>
</feature>
<reference evidence="2 3" key="1">
    <citation type="submission" date="2016-10" db="EMBL/GenBank/DDBJ databases">
        <authorList>
            <person name="de Groot N.N."/>
        </authorList>
    </citation>
    <scope>NUCLEOTIDE SEQUENCE [LARGE SCALE GENOMIC DNA]</scope>
    <source>
        <strain evidence="2 3">DSM 21633</strain>
    </source>
</reference>
<evidence type="ECO:0000256" key="1">
    <source>
        <dbReference type="SAM" id="Phobius"/>
    </source>
</evidence>
<keyword evidence="3" id="KW-1185">Reference proteome</keyword>
<name>A0A1H9J0V3_9BACI</name>
<evidence type="ECO:0000313" key="2">
    <source>
        <dbReference type="EMBL" id="SEQ80389.1"/>
    </source>
</evidence>
<dbReference type="RefSeq" id="WP_091774363.1">
    <property type="nucleotide sequence ID" value="NZ_FOES01000028.1"/>
</dbReference>